<sequence>MVSLYITCKNLEEGEKIGEAVMNIRAAGCINMFPTQSVWRNDETDSLEKHEEVVLIVKTLESKVQEIEDLVRKVGSYKAPCIASLTVSRINREYKEWLGRVVV</sequence>
<evidence type="ECO:0000313" key="2">
    <source>
        <dbReference type="EMBL" id="OGI78101.1"/>
    </source>
</evidence>
<protein>
    <recommendedName>
        <fullName evidence="4">Cytochrome C biogenesis protein CcdA</fullName>
    </recommendedName>
</protein>
<dbReference type="GO" id="GO:0010038">
    <property type="term" value="P:response to metal ion"/>
    <property type="evidence" value="ECO:0007669"/>
    <property type="project" value="InterPro"/>
</dbReference>
<dbReference type="Proteomes" id="UP000177777">
    <property type="component" value="Unassembled WGS sequence"/>
</dbReference>
<proteinExistence type="inferred from homology"/>
<evidence type="ECO:0008006" key="4">
    <source>
        <dbReference type="Google" id="ProtNLM"/>
    </source>
</evidence>
<dbReference type="InterPro" id="IPR004323">
    <property type="entry name" value="Ion_tolerance_CutA"/>
</dbReference>
<dbReference type="InterPro" id="IPR011322">
    <property type="entry name" value="N-reg_PII-like_a/b"/>
</dbReference>
<dbReference type="PANTHER" id="PTHR23419:SF8">
    <property type="entry name" value="FI09726P"/>
    <property type="match status" value="1"/>
</dbReference>
<evidence type="ECO:0000313" key="3">
    <source>
        <dbReference type="Proteomes" id="UP000177777"/>
    </source>
</evidence>
<dbReference type="SUPFAM" id="SSF54913">
    <property type="entry name" value="GlnB-like"/>
    <property type="match status" value="1"/>
</dbReference>
<accession>A0A1F6W871</accession>
<dbReference type="AlphaFoldDB" id="A0A1F6W871"/>
<dbReference type="EMBL" id="MFUE01000002">
    <property type="protein sequence ID" value="OGI78101.1"/>
    <property type="molecule type" value="Genomic_DNA"/>
</dbReference>
<evidence type="ECO:0000256" key="1">
    <source>
        <dbReference type="ARBA" id="ARBA00010169"/>
    </source>
</evidence>
<gene>
    <name evidence="2" type="ORF">A3D42_02685</name>
</gene>
<dbReference type="GO" id="GO:0005507">
    <property type="term" value="F:copper ion binding"/>
    <property type="evidence" value="ECO:0007669"/>
    <property type="project" value="TreeGrafter"/>
</dbReference>
<dbReference type="Gene3D" id="3.30.70.120">
    <property type="match status" value="1"/>
</dbReference>
<comment type="caution">
    <text evidence="2">The sequence shown here is derived from an EMBL/GenBank/DDBJ whole genome shotgun (WGS) entry which is preliminary data.</text>
</comment>
<dbReference type="STRING" id="1801754.A3D42_02685"/>
<organism evidence="2 3">
    <name type="scientific">Candidatus Nomurabacteria bacterium RIFCSPHIGHO2_02_FULL_41_18</name>
    <dbReference type="NCBI Taxonomy" id="1801754"/>
    <lineage>
        <taxon>Bacteria</taxon>
        <taxon>Candidatus Nomuraibacteriota</taxon>
    </lineage>
</organism>
<dbReference type="PANTHER" id="PTHR23419">
    <property type="entry name" value="DIVALENT CATION TOLERANCE CUTA-RELATED"/>
    <property type="match status" value="1"/>
</dbReference>
<dbReference type="InterPro" id="IPR015867">
    <property type="entry name" value="N-reg_PII/ATP_PRibTrfase_C"/>
</dbReference>
<comment type="similarity">
    <text evidence="1">Belongs to the CutA family.</text>
</comment>
<reference evidence="2 3" key="1">
    <citation type="journal article" date="2016" name="Nat. Commun.">
        <title>Thousands of microbial genomes shed light on interconnected biogeochemical processes in an aquifer system.</title>
        <authorList>
            <person name="Anantharaman K."/>
            <person name="Brown C.T."/>
            <person name="Hug L.A."/>
            <person name="Sharon I."/>
            <person name="Castelle C.J."/>
            <person name="Probst A.J."/>
            <person name="Thomas B.C."/>
            <person name="Singh A."/>
            <person name="Wilkins M.J."/>
            <person name="Karaoz U."/>
            <person name="Brodie E.L."/>
            <person name="Williams K.H."/>
            <person name="Hubbard S.S."/>
            <person name="Banfield J.F."/>
        </authorList>
    </citation>
    <scope>NUCLEOTIDE SEQUENCE [LARGE SCALE GENOMIC DNA]</scope>
</reference>
<name>A0A1F6W871_9BACT</name>
<dbReference type="Pfam" id="PF03091">
    <property type="entry name" value="CutA1"/>
    <property type="match status" value="1"/>
</dbReference>